<accession>A0A0B4HIE0</accession>
<feature type="compositionally biased region" description="Basic and acidic residues" evidence="1">
    <location>
        <begin position="80"/>
        <end position="105"/>
    </location>
</feature>
<feature type="region of interest" description="Disordered" evidence="1">
    <location>
        <begin position="1"/>
        <end position="36"/>
    </location>
</feature>
<organism evidence="3 4">
    <name type="scientific">Metarhizium guizhouense (strain ARSEF 977)</name>
    <dbReference type="NCBI Taxonomy" id="1276136"/>
    <lineage>
        <taxon>Eukaryota</taxon>
        <taxon>Fungi</taxon>
        <taxon>Dikarya</taxon>
        <taxon>Ascomycota</taxon>
        <taxon>Pezizomycotina</taxon>
        <taxon>Sordariomycetes</taxon>
        <taxon>Hypocreomycetidae</taxon>
        <taxon>Hypocreales</taxon>
        <taxon>Clavicipitaceae</taxon>
        <taxon>Metarhizium</taxon>
    </lineage>
</organism>
<comment type="caution">
    <text evidence="3">The sequence shown here is derived from an EMBL/GenBank/DDBJ whole genome shotgun (WGS) entry which is preliminary data.</text>
</comment>
<name>A0A0B4HIE0_METGA</name>
<evidence type="ECO:0000313" key="3">
    <source>
        <dbReference type="EMBL" id="KID89646.1"/>
    </source>
</evidence>
<evidence type="ECO:0000259" key="2">
    <source>
        <dbReference type="Pfam" id="PF25545"/>
    </source>
</evidence>
<dbReference type="PANTHER" id="PTHR42470">
    <property type="entry name" value="VAST DOMAIN-CONTAINING PROTEIN"/>
    <property type="match status" value="1"/>
</dbReference>
<evidence type="ECO:0000256" key="1">
    <source>
        <dbReference type="SAM" id="MobiDB-lite"/>
    </source>
</evidence>
<protein>
    <recommendedName>
        <fullName evidence="2">DUF7924 domain-containing protein</fullName>
    </recommendedName>
</protein>
<proteinExistence type="predicted"/>
<dbReference type="HOGENOM" id="CLU_025457_0_0_1"/>
<keyword evidence="4" id="KW-1185">Reference proteome</keyword>
<feature type="compositionally biased region" description="Polar residues" evidence="1">
    <location>
        <begin position="68"/>
        <end position="79"/>
    </location>
</feature>
<dbReference type="Pfam" id="PF25545">
    <property type="entry name" value="DUF7924"/>
    <property type="match status" value="1"/>
</dbReference>
<dbReference type="PANTHER" id="PTHR42470:SF2">
    <property type="match status" value="1"/>
</dbReference>
<dbReference type="InterPro" id="IPR057684">
    <property type="entry name" value="DUF7924"/>
</dbReference>
<reference evidence="3 4" key="1">
    <citation type="journal article" date="2014" name="Proc. Natl. Acad. Sci. U.S.A.">
        <title>Trajectory and genomic determinants of fungal-pathogen speciation and host adaptation.</title>
        <authorList>
            <person name="Hu X."/>
            <person name="Xiao G."/>
            <person name="Zheng P."/>
            <person name="Shang Y."/>
            <person name="Su Y."/>
            <person name="Zhang X."/>
            <person name="Liu X."/>
            <person name="Zhan S."/>
            <person name="St Leger R.J."/>
            <person name="Wang C."/>
        </authorList>
    </citation>
    <scope>NUCLEOTIDE SEQUENCE [LARGE SCALE GENOMIC DNA]</scope>
    <source>
        <strain evidence="3 4">ARSEF 977</strain>
    </source>
</reference>
<evidence type="ECO:0000313" key="4">
    <source>
        <dbReference type="Proteomes" id="UP000031192"/>
    </source>
</evidence>
<feature type="region of interest" description="Disordered" evidence="1">
    <location>
        <begin position="395"/>
        <end position="431"/>
    </location>
</feature>
<dbReference type="OrthoDB" id="4940554at2759"/>
<feature type="domain" description="DUF7924" evidence="2">
    <location>
        <begin position="142"/>
        <end position="367"/>
    </location>
</feature>
<feature type="compositionally biased region" description="Polar residues" evidence="1">
    <location>
        <begin position="408"/>
        <end position="417"/>
    </location>
</feature>
<dbReference type="AlphaFoldDB" id="A0A0B4HIE0"/>
<sequence>MKRAKLLRGRNEDEQQSVTSTDHKANPIASWVQNNHWPESFFDRSMNRVLARKKSASSVGSRSRKRSQPGSASSVTPSDQKPREEKSARYRDVRYNEELQDKKSYMMDSEQGISDESKKQIVTLLNSEQEPPQDSSFGDTLFSRTCQSVVDRNEARINRDITPELVPSAEKLTHRGARKLGCLIESTNEGWSNSMPLTNPRPQPDYSVGFKRGAFSEAQLEKMAPMIGNRIAGDQSKIMATYLIYFPFLSCEVKRGFTSLEEADRQNAHTATLAVRGVVELFMVLKREHDIDRKILAFSVSHDHRQVRLYGHYPEFKEGDVKYYRHTIRTFDFTELDGKEKFTSYRFIKNVYEIWMPQHFSMICSAIDQLPGNPDMTSLQESALSHHLERYSLSQSQSEIESAHESQQDATPNTSFTGAGPAKKQRRRRVN</sequence>
<gene>
    <name evidence="3" type="ORF">MGU_03693</name>
</gene>
<feature type="region of interest" description="Disordered" evidence="1">
    <location>
        <begin position="50"/>
        <end position="114"/>
    </location>
</feature>
<dbReference type="Proteomes" id="UP000031192">
    <property type="component" value="Unassembled WGS sequence"/>
</dbReference>
<dbReference type="EMBL" id="AZNH01000008">
    <property type="protein sequence ID" value="KID89646.1"/>
    <property type="molecule type" value="Genomic_DNA"/>
</dbReference>